<dbReference type="Gene3D" id="3.30.70.1620">
    <property type="match status" value="1"/>
</dbReference>
<feature type="coiled-coil region" evidence="6">
    <location>
        <begin position="437"/>
        <end position="499"/>
    </location>
</feature>
<evidence type="ECO:0000313" key="9">
    <source>
        <dbReference type="EMBL" id="RBP40416.1"/>
    </source>
</evidence>
<accession>A0A366HDC6</accession>
<feature type="binding site" evidence="6">
    <location>
        <begin position="32"/>
        <end position="39"/>
    </location>
    <ligand>
        <name>ATP</name>
        <dbReference type="ChEBI" id="CHEBI:30616"/>
    </ligand>
</feature>
<dbReference type="SUPFAM" id="SSF52540">
    <property type="entry name" value="P-loop containing nucleoside triphosphate hydrolases"/>
    <property type="match status" value="2"/>
</dbReference>
<feature type="compositionally biased region" description="Basic and acidic residues" evidence="7">
    <location>
        <begin position="1334"/>
        <end position="1349"/>
    </location>
</feature>
<name>A0A366HDC6_9BACT</name>
<dbReference type="Gene3D" id="3.40.50.300">
    <property type="entry name" value="P-loop containing nucleotide triphosphate hydrolases"/>
    <property type="match status" value="2"/>
</dbReference>
<dbReference type="HAMAP" id="MF_01894">
    <property type="entry name" value="Smc_prok"/>
    <property type="match status" value="1"/>
</dbReference>
<evidence type="ECO:0000259" key="8">
    <source>
        <dbReference type="SMART" id="SM00968"/>
    </source>
</evidence>
<evidence type="ECO:0000256" key="5">
    <source>
        <dbReference type="ARBA" id="ARBA00023125"/>
    </source>
</evidence>
<dbReference type="GO" id="GO:0007062">
    <property type="term" value="P:sister chromatid cohesion"/>
    <property type="evidence" value="ECO:0007669"/>
    <property type="project" value="InterPro"/>
</dbReference>
<evidence type="ECO:0000256" key="6">
    <source>
        <dbReference type="HAMAP-Rule" id="MF_01894"/>
    </source>
</evidence>
<reference evidence="9 10" key="1">
    <citation type="submission" date="2018-06" db="EMBL/GenBank/DDBJ databases">
        <title>Genomic Encyclopedia of Type Strains, Phase IV (KMG-IV): sequencing the most valuable type-strain genomes for metagenomic binning, comparative biology and taxonomic classification.</title>
        <authorList>
            <person name="Goeker M."/>
        </authorList>
    </citation>
    <scope>NUCLEOTIDE SEQUENCE [LARGE SCALE GENOMIC DNA]</scope>
    <source>
        <strain evidence="9 10">DSM 25532</strain>
    </source>
</reference>
<keyword evidence="4 6" id="KW-0175">Coiled coil</keyword>
<feature type="coiled-coil region" evidence="6">
    <location>
        <begin position="688"/>
        <end position="946"/>
    </location>
</feature>
<dbReference type="InterPro" id="IPR011890">
    <property type="entry name" value="SMC_prok"/>
</dbReference>
<dbReference type="GO" id="GO:0005694">
    <property type="term" value="C:chromosome"/>
    <property type="evidence" value="ECO:0007669"/>
    <property type="project" value="InterPro"/>
</dbReference>
<feature type="region of interest" description="Disordered" evidence="7">
    <location>
        <begin position="1317"/>
        <end position="1369"/>
    </location>
</feature>
<organism evidence="9 10">
    <name type="scientific">Roseimicrobium gellanilyticum</name>
    <dbReference type="NCBI Taxonomy" id="748857"/>
    <lineage>
        <taxon>Bacteria</taxon>
        <taxon>Pseudomonadati</taxon>
        <taxon>Verrucomicrobiota</taxon>
        <taxon>Verrucomicrobiia</taxon>
        <taxon>Verrucomicrobiales</taxon>
        <taxon>Verrucomicrobiaceae</taxon>
        <taxon>Roseimicrobium</taxon>
    </lineage>
</organism>
<comment type="function">
    <text evidence="6">Required for chromosome condensation and partitioning.</text>
</comment>
<sequence length="1369" mass="154147">MYLKALDIYGFKSFADKTHFEFHTGVTGIVGPNGCGKSNVVDAIRWVLGETSAKALRGSEMADVIFNGTDKRKPVGMAEVVLTLADCEVGLGVDYNEVALARRVFRDGRSEYRINNTICRLKDIQDLLAGTGIGRAAYSVMEQGKIDMLISAKPEDRRMVFEEAAGITKFKGQKKEALRKLEYTEANLIRVADIVAEVKRQMGTLQRQAAKARRYQVVHKDLRTLDTHLGHKHWTDLTGEKSETENQLISLMTQLNELHQRIHAKEAEVTETREAYHQVESTINGLRQQSQEHRSRIQAAESKVEFNRERVEELEGRIKRNEEDAAGSRDMVDRQRRELAQADEQFANIRETIETRRYALEEHIVSHNSIIPERQRLEQERRTLREQFRTLESEIATSEAKAANLSGQMTADRQRHEALQHDRLGASEERQGRQVEFDHLHRQIEEQEAERGELEQKLKDISNNIAEMRRQRDAAGEEANNLQRQLTQKRSRLEVLNQILEKGEGLEQGTQNVIKGLDDPERIKGGIRGLVASSIEVEPQYISALESALRDHLQAVLLSDAVLSEEIITKLTEQRLGKAALIPQTFLSGHTASERQFMPSGGIAWALDKVKTQPDVQPLMERLLHNVLIVEDLSTALRLKPHHSDLTFVTLKGELLSVHGVIHGGATKEEATSTLRRETELRELRVDVERLDTEVVAKEEYIEELRMKLEEQQREEANARDAYQYNRESISQLQGKVSVVQRALQQATAKLDSLDWEQSQIAGRLSEGEAKIVQHQEVAELAKQQLESVQSREHELESQIESVIRREVQSTELLNELKTALALEQNTLQNIEQQKAPLADRMQELESSIGRFENECFIWRQRIESANAENARLTEELEGTRVALSAIDSEGMASVARRNEAFERVTLLENELNQYRNRQNELTEHRSRAEVQQTRVELKLENLTNQIQERYHLNFDTFEPDPHTLLLAIAEQKKSRDRNTKRKNTMSGRDDSGLDSEGESAANEAADADEAASEAAARMMDGMTTEFDDLLSTTAGEPDWSLVQEIVNELRQRVESMGPVNLDAINEFEELEQRHNFLDTQHGDLVKSKEELLQVIAKINETTKTMFSETFALVRTNFRENFKELFGQGSQADLMLQDENDPLETGIDIIAKPPGKKLQTISLLSGGERSMTAVALLFSIYMVKPSPFCVLDELDAPLDETNIGRFLTMLDKFTTSSQFIVVTHNKRTMSRADVIYGVTMQEFGVSKPVGVRMTNEKVSLEDGQPTVADTVSGRVRRGGEAEMDAILDAPTKPKRGKGKAAKAAAAVEAAPVAEEAVAGSAETSVAVAEAAPEQEVHPNDPSVHVEHEPIYATESSAPEDQPTGDDSII</sequence>
<dbReference type="PIRSF" id="PIRSF005719">
    <property type="entry name" value="SMC"/>
    <property type="match status" value="1"/>
</dbReference>
<dbReference type="InterPro" id="IPR027417">
    <property type="entry name" value="P-loop_NTPase"/>
</dbReference>
<evidence type="ECO:0000256" key="3">
    <source>
        <dbReference type="ARBA" id="ARBA00022840"/>
    </source>
</evidence>
<dbReference type="SMART" id="SM00968">
    <property type="entry name" value="SMC_hinge"/>
    <property type="match status" value="1"/>
</dbReference>
<dbReference type="SUPFAM" id="SSF75553">
    <property type="entry name" value="Smc hinge domain"/>
    <property type="match status" value="1"/>
</dbReference>
<keyword evidence="2 6" id="KW-0547">Nucleotide-binding</keyword>
<dbReference type="Gene3D" id="1.20.1060.20">
    <property type="match status" value="1"/>
</dbReference>
<comment type="similarity">
    <text evidence="6">Belongs to the SMC family.</text>
</comment>
<dbReference type="GO" id="GO:0006260">
    <property type="term" value="P:DNA replication"/>
    <property type="evidence" value="ECO:0007669"/>
    <property type="project" value="UniProtKB-UniRule"/>
</dbReference>
<feature type="region of interest" description="Disordered" evidence="7">
    <location>
        <begin position="970"/>
        <end position="1015"/>
    </location>
</feature>
<protein>
    <recommendedName>
        <fullName evidence="6">Chromosome partition protein Smc</fullName>
    </recommendedName>
</protein>
<feature type="domain" description="SMC hinge" evidence="8">
    <location>
        <begin position="525"/>
        <end position="640"/>
    </location>
</feature>
<dbReference type="Proteomes" id="UP000253426">
    <property type="component" value="Unassembled WGS sequence"/>
</dbReference>
<comment type="caution">
    <text evidence="9">The sequence shown here is derived from an EMBL/GenBank/DDBJ whole genome shotgun (WGS) entry which is preliminary data.</text>
</comment>
<comment type="subunit">
    <text evidence="6">Homodimer.</text>
</comment>
<dbReference type="GO" id="GO:0030261">
    <property type="term" value="P:chromosome condensation"/>
    <property type="evidence" value="ECO:0007669"/>
    <property type="project" value="InterPro"/>
</dbReference>
<dbReference type="GO" id="GO:0003677">
    <property type="term" value="F:DNA binding"/>
    <property type="evidence" value="ECO:0007669"/>
    <property type="project" value="UniProtKB-UniRule"/>
</dbReference>
<gene>
    <name evidence="6" type="primary">smc</name>
    <name evidence="9" type="ORF">DES53_108123</name>
</gene>
<evidence type="ECO:0000256" key="4">
    <source>
        <dbReference type="ARBA" id="ARBA00023054"/>
    </source>
</evidence>
<dbReference type="OrthoDB" id="9808768at2"/>
<evidence type="ECO:0000313" key="10">
    <source>
        <dbReference type="Proteomes" id="UP000253426"/>
    </source>
</evidence>
<dbReference type="RefSeq" id="WP_113960287.1">
    <property type="nucleotide sequence ID" value="NZ_QNRR01000008.1"/>
</dbReference>
<dbReference type="InterPro" id="IPR024704">
    <property type="entry name" value="SMC"/>
</dbReference>
<keyword evidence="10" id="KW-1185">Reference proteome</keyword>
<keyword evidence="1 6" id="KW-0963">Cytoplasm</keyword>
<proteinExistence type="inferred from homology"/>
<dbReference type="Pfam" id="PF06470">
    <property type="entry name" value="SMC_hinge"/>
    <property type="match status" value="1"/>
</dbReference>
<dbReference type="GO" id="GO:0016887">
    <property type="term" value="F:ATP hydrolysis activity"/>
    <property type="evidence" value="ECO:0007669"/>
    <property type="project" value="InterPro"/>
</dbReference>
<dbReference type="EMBL" id="QNRR01000008">
    <property type="protein sequence ID" value="RBP40416.1"/>
    <property type="molecule type" value="Genomic_DNA"/>
</dbReference>
<dbReference type="GO" id="GO:0007059">
    <property type="term" value="P:chromosome segregation"/>
    <property type="evidence" value="ECO:0007669"/>
    <property type="project" value="UniProtKB-UniRule"/>
</dbReference>
<dbReference type="GO" id="GO:0005524">
    <property type="term" value="F:ATP binding"/>
    <property type="evidence" value="ECO:0007669"/>
    <property type="project" value="UniProtKB-UniRule"/>
</dbReference>
<dbReference type="Pfam" id="PF02463">
    <property type="entry name" value="SMC_N"/>
    <property type="match status" value="1"/>
</dbReference>
<comment type="subcellular location">
    <subcellularLocation>
        <location evidence="6">Cytoplasm</location>
    </subcellularLocation>
</comment>
<dbReference type="PANTHER" id="PTHR43977">
    <property type="entry name" value="STRUCTURAL MAINTENANCE OF CHROMOSOMES PROTEIN 3"/>
    <property type="match status" value="1"/>
</dbReference>
<evidence type="ECO:0000256" key="1">
    <source>
        <dbReference type="ARBA" id="ARBA00022490"/>
    </source>
</evidence>
<keyword evidence="3 6" id="KW-0067">ATP-binding</keyword>
<evidence type="ECO:0000256" key="7">
    <source>
        <dbReference type="SAM" id="MobiDB-lite"/>
    </source>
</evidence>
<comment type="domain">
    <text evidence="6">Contains large globular domains required for ATP hydrolysis at each terminus and a third globular domain forming a flexible hinge near the middle of the molecule. These domains are separated by coiled-coil structures.</text>
</comment>
<keyword evidence="5 6" id="KW-0238">DNA-binding</keyword>
<dbReference type="NCBIfam" id="TIGR02168">
    <property type="entry name" value="SMC_prok_B"/>
    <property type="match status" value="1"/>
</dbReference>
<feature type="coiled-coil region" evidence="6">
    <location>
        <begin position="241"/>
        <end position="408"/>
    </location>
</feature>
<evidence type="ECO:0000256" key="2">
    <source>
        <dbReference type="ARBA" id="ARBA00022741"/>
    </source>
</evidence>
<dbReference type="CDD" id="cd03278">
    <property type="entry name" value="ABC_SMC_barmotin"/>
    <property type="match status" value="1"/>
</dbReference>
<dbReference type="GO" id="GO:0005737">
    <property type="term" value="C:cytoplasm"/>
    <property type="evidence" value="ECO:0007669"/>
    <property type="project" value="UniProtKB-SubCell"/>
</dbReference>
<feature type="compositionally biased region" description="Low complexity" evidence="7">
    <location>
        <begin position="1317"/>
        <end position="1333"/>
    </location>
</feature>
<dbReference type="InterPro" id="IPR036277">
    <property type="entry name" value="SMC_hinge_sf"/>
</dbReference>
<dbReference type="InterPro" id="IPR003395">
    <property type="entry name" value="RecF/RecN/SMC_N"/>
</dbReference>
<dbReference type="Gene3D" id="1.10.287.1490">
    <property type="match status" value="1"/>
</dbReference>
<dbReference type="InterPro" id="IPR010935">
    <property type="entry name" value="SMC_hinge"/>
</dbReference>